<dbReference type="AlphaFoldDB" id="A0A1T1H7S5"/>
<dbReference type="SUPFAM" id="SSF143081">
    <property type="entry name" value="BB1717-like"/>
    <property type="match status" value="1"/>
</dbReference>
<evidence type="ECO:0000256" key="2">
    <source>
        <dbReference type="ARBA" id="ARBA00022670"/>
    </source>
</evidence>
<dbReference type="GO" id="GO:0106300">
    <property type="term" value="P:protein-DNA covalent cross-linking repair"/>
    <property type="evidence" value="ECO:0007669"/>
    <property type="project" value="InterPro"/>
</dbReference>
<keyword evidence="4 8" id="KW-0378">Hydrolase</keyword>
<comment type="similarity">
    <text evidence="1 8">Belongs to the SOS response-associated peptidase family.</text>
</comment>
<comment type="caution">
    <text evidence="9">The sequence shown here is derived from an EMBL/GenBank/DDBJ whole genome shotgun (WGS) entry which is preliminary data.</text>
</comment>
<dbReference type="InterPro" id="IPR036590">
    <property type="entry name" value="SRAP-like"/>
</dbReference>
<gene>
    <name evidence="9" type="ORF">BTA35_0216320</name>
</gene>
<evidence type="ECO:0000313" key="9">
    <source>
        <dbReference type="EMBL" id="OOV85892.1"/>
    </source>
</evidence>
<name>A0A1T1H7S5_OCELI</name>
<evidence type="ECO:0000256" key="8">
    <source>
        <dbReference type="RuleBase" id="RU364100"/>
    </source>
</evidence>
<evidence type="ECO:0000256" key="7">
    <source>
        <dbReference type="ARBA" id="ARBA00023239"/>
    </source>
</evidence>
<reference evidence="9" key="1">
    <citation type="submission" date="2017-02" db="EMBL/GenBank/DDBJ databases">
        <title>Draft Genome Sequence of the Salt Water Bacterium Oceanospirillum linum ATCC 11336.</title>
        <authorList>
            <person name="Trachtenberg A.M."/>
            <person name="Carney J.G."/>
            <person name="Linnane J.D."/>
            <person name="Rheaume B.A."/>
            <person name="Pitts N.L."/>
            <person name="Mykles D.L."/>
            <person name="Maclea K.S."/>
        </authorList>
    </citation>
    <scope>NUCLEOTIDE SEQUENCE [LARGE SCALE GENOMIC DNA]</scope>
    <source>
        <strain evidence="9">ATCC 11336</strain>
    </source>
</reference>
<dbReference type="Gene3D" id="3.90.1680.10">
    <property type="entry name" value="SOS response associated peptidase-like"/>
    <property type="match status" value="1"/>
</dbReference>
<keyword evidence="10" id="KW-1185">Reference proteome</keyword>
<keyword evidence="3" id="KW-0227">DNA damage</keyword>
<sequence>MPGRLIVTPFNTDTLLSEPLLVRQPLITSYNLPPKGFVSIIRKGTVDTELCEGYWGYSPQWLKVLDNSPYSARIESLNEKAMFKDALRTRCLIPVSGYYEWQQYTRHKRPFAVRRPENRTFLLAGILTRYATSQATGYDTFAILTLPSNQMIGNISGRMPVIIPREHAENWLMPTTDPMPYLTAAENDYLDYYPVAPLVNNPANHSRIVAEPSGHRFRFSHEP</sequence>
<dbReference type="PANTHER" id="PTHR13604">
    <property type="entry name" value="DC12-RELATED"/>
    <property type="match status" value="1"/>
</dbReference>
<dbReference type="Proteomes" id="UP000190064">
    <property type="component" value="Unassembled WGS sequence"/>
</dbReference>
<dbReference type="STRING" id="966.BTA35_0216320"/>
<dbReference type="Pfam" id="PF02586">
    <property type="entry name" value="SRAP"/>
    <property type="match status" value="1"/>
</dbReference>
<organism evidence="9 10">
    <name type="scientific">Oceanospirillum linum</name>
    <dbReference type="NCBI Taxonomy" id="966"/>
    <lineage>
        <taxon>Bacteria</taxon>
        <taxon>Pseudomonadati</taxon>
        <taxon>Pseudomonadota</taxon>
        <taxon>Gammaproteobacteria</taxon>
        <taxon>Oceanospirillales</taxon>
        <taxon>Oceanospirillaceae</taxon>
        <taxon>Oceanospirillum</taxon>
    </lineage>
</organism>
<proteinExistence type="inferred from homology"/>
<dbReference type="EC" id="3.4.-.-" evidence="8"/>
<keyword evidence="2 8" id="KW-0645">Protease</keyword>
<keyword evidence="7" id="KW-0456">Lyase</keyword>
<protein>
    <recommendedName>
        <fullName evidence="8">Abasic site processing protein</fullName>
        <ecNumber evidence="8">3.4.-.-</ecNumber>
    </recommendedName>
</protein>
<evidence type="ECO:0000313" key="10">
    <source>
        <dbReference type="Proteomes" id="UP000190064"/>
    </source>
</evidence>
<keyword evidence="5" id="KW-0190">Covalent protein-DNA linkage</keyword>
<dbReference type="PANTHER" id="PTHR13604:SF0">
    <property type="entry name" value="ABASIC SITE PROCESSING PROTEIN HMCES"/>
    <property type="match status" value="1"/>
</dbReference>
<evidence type="ECO:0000256" key="3">
    <source>
        <dbReference type="ARBA" id="ARBA00022763"/>
    </source>
</evidence>
<evidence type="ECO:0000256" key="4">
    <source>
        <dbReference type="ARBA" id="ARBA00022801"/>
    </source>
</evidence>
<keyword evidence="6" id="KW-0238">DNA-binding</keyword>
<dbReference type="EMBL" id="MTSD02000012">
    <property type="protein sequence ID" value="OOV85892.1"/>
    <property type="molecule type" value="Genomic_DNA"/>
</dbReference>
<dbReference type="GO" id="GO:0006508">
    <property type="term" value="P:proteolysis"/>
    <property type="evidence" value="ECO:0007669"/>
    <property type="project" value="UniProtKB-KW"/>
</dbReference>
<dbReference type="InterPro" id="IPR003738">
    <property type="entry name" value="SRAP"/>
</dbReference>
<dbReference type="GO" id="GO:0008233">
    <property type="term" value="F:peptidase activity"/>
    <property type="evidence" value="ECO:0007669"/>
    <property type="project" value="UniProtKB-KW"/>
</dbReference>
<dbReference type="GO" id="GO:0016829">
    <property type="term" value="F:lyase activity"/>
    <property type="evidence" value="ECO:0007669"/>
    <property type="project" value="UniProtKB-KW"/>
</dbReference>
<dbReference type="GO" id="GO:0003697">
    <property type="term" value="F:single-stranded DNA binding"/>
    <property type="evidence" value="ECO:0007669"/>
    <property type="project" value="InterPro"/>
</dbReference>
<evidence type="ECO:0000256" key="6">
    <source>
        <dbReference type="ARBA" id="ARBA00023125"/>
    </source>
</evidence>
<dbReference type="RefSeq" id="WP_078320879.1">
    <property type="nucleotide sequence ID" value="NZ_FXTS01000014.1"/>
</dbReference>
<evidence type="ECO:0000256" key="5">
    <source>
        <dbReference type="ARBA" id="ARBA00023124"/>
    </source>
</evidence>
<evidence type="ECO:0000256" key="1">
    <source>
        <dbReference type="ARBA" id="ARBA00008136"/>
    </source>
</evidence>
<accession>A0A1T1H7S5</accession>